<feature type="region of interest" description="Disordered" evidence="1">
    <location>
        <begin position="1"/>
        <end position="27"/>
    </location>
</feature>
<name>A0AA35X4A1_GEOBA</name>
<sequence>NRLEEASSCAASPIELSPPGSVASSESISKFSSENQLHFDENSCDIIEEIEYWDEGDSDIDEDFSYNEPATI</sequence>
<keyword evidence="3" id="KW-1185">Reference proteome</keyword>
<proteinExistence type="predicted"/>
<accession>A0AA35X4A1</accession>
<organism evidence="2 3">
    <name type="scientific">Geodia barretti</name>
    <name type="common">Barrett's horny sponge</name>
    <dbReference type="NCBI Taxonomy" id="519541"/>
    <lineage>
        <taxon>Eukaryota</taxon>
        <taxon>Metazoa</taxon>
        <taxon>Porifera</taxon>
        <taxon>Demospongiae</taxon>
        <taxon>Heteroscleromorpha</taxon>
        <taxon>Tetractinellida</taxon>
        <taxon>Astrophorina</taxon>
        <taxon>Geodiidae</taxon>
        <taxon>Geodia</taxon>
    </lineage>
</organism>
<protein>
    <submittedName>
        <fullName evidence="2">Uncharacterized protein</fullName>
    </submittedName>
</protein>
<feature type="non-terminal residue" evidence="2">
    <location>
        <position position="1"/>
    </location>
</feature>
<evidence type="ECO:0000313" key="2">
    <source>
        <dbReference type="EMBL" id="CAI8044858.1"/>
    </source>
</evidence>
<feature type="non-terminal residue" evidence="2">
    <location>
        <position position="72"/>
    </location>
</feature>
<dbReference type="AlphaFoldDB" id="A0AA35X4A1"/>
<dbReference type="Proteomes" id="UP001174909">
    <property type="component" value="Unassembled WGS sequence"/>
</dbReference>
<evidence type="ECO:0000256" key="1">
    <source>
        <dbReference type="SAM" id="MobiDB-lite"/>
    </source>
</evidence>
<dbReference type="EMBL" id="CASHTH010003428">
    <property type="protein sequence ID" value="CAI8044858.1"/>
    <property type="molecule type" value="Genomic_DNA"/>
</dbReference>
<reference evidence="2" key="1">
    <citation type="submission" date="2023-03" db="EMBL/GenBank/DDBJ databases">
        <authorList>
            <person name="Steffen K."/>
            <person name="Cardenas P."/>
        </authorList>
    </citation>
    <scope>NUCLEOTIDE SEQUENCE</scope>
</reference>
<comment type="caution">
    <text evidence="2">The sequence shown here is derived from an EMBL/GenBank/DDBJ whole genome shotgun (WGS) entry which is preliminary data.</text>
</comment>
<gene>
    <name evidence="2" type="ORF">GBAR_LOCUS24848</name>
</gene>
<evidence type="ECO:0000313" key="3">
    <source>
        <dbReference type="Proteomes" id="UP001174909"/>
    </source>
</evidence>